<proteinExistence type="inferred from homology"/>
<dbReference type="Pfam" id="PF00708">
    <property type="entry name" value="Acylphosphatase"/>
    <property type="match status" value="1"/>
</dbReference>
<evidence type="ECO:0000256" key="6">
    <source>
        <dbReference type="RuleBase" id="RU004168"/>
    </source>
</evidence>
<evidence type="ECO:0000256" key="1">
    <source>
        <dbReference type="ARBA" id="ARBA00005614"/>
    </source>
</evidence>
<dbReference type="PANTHER" id="PTHR10029:SF10">
    <property type="entry name" value="GEO08407P1"/>
    <property type="match status" value="1"/>
</dbReference>
<protein>
    <recommendedName>
        <fullName evidence="2">acylphosphatase</fullName>
        <ecNumber evidence="2">3.6.1.7</ecNumber>
    </recommendedName>
</protein>
<dbReference type="Gene3D" id="3.30.70.100">
    <property type="match status" value="1"/>
</dbReference>
<evidence type="ECO:0000256" key="4">
    <source>
        <dbReference type="ARBA" id="ARBA00047645"/>
    </source>
</evidence>
<dbReference type="InterPro" id="IPR020456">
    <property type="entry name" value="Acylphosphatase"/>
</dbReference>
<accession>A0AAV6UD51</accession>
<dbReference type="FunFam" id="3.30.70.100:FF:000011">
    <property type="entry name" value="Acylphosphatase"/>
    <property type="match status" value="1"/>
</dbReference>
<dbReference type="SUPFAM" id="SSF54975">
    <property type="entry name" value="Acylphosphatase/BLUF domain-like"/>
    <property type="match status" value="1"/>
</dbReference>
<comment type="similarity">
    <text evidence="1 6">Belongs to the acylphosphatase family.</text>
</comment>
<evidence type="ECO:0000313" key="8">
    <source>
        <dbReference type="EMBL" id="KAG8181934.1"/>
    </source>
</evidence>
<dbReference type="PROSITE" id="PS51160">
    <property type="entry name" value="ACYLPHOSPHATASE_3"/>
    <property type="match status" value="1"/>
</dbReference>
<keyword evidence="3" id="KW-0378">Hydrolase</keyword>
<evidence type="ECO:0000256" key="2">
    <source>
        <dbReference type="ARBA" id="ARBA00012150"/>
    </source>
</evidence>
<dbReference type="GO" id="GO:0003998">
    <property type="term" value="F:acylphosphatase activity"/>
    <property type="evidence" value="ECO:0007669"/>
    <property type="project" value="UniProtKB-EC"/>
</dbReference>
<dbReference type="InterPro" id="IPR036046">
    <property type="entry name" value="Acylphosphatase-like_dom_sf"/>
</dbReference>
<organism evidence="8 9">
    <name type="scientific">Oedothorax gibbosus</name>
    <dbReference type="NCBI Taxonomy" id="931172"/>
    <lineage>
        <taxon>Eukaryota</taxon>
        <taxon>Metazoa</taxon>
        <taxon>Ecdysozoa</taxon>
        <taxon>Arthropoda</taxon>
        <taxon>Chelicerata</taxon>
        <taxon>Arachnida</taxon>
        <taxon>Araneae</taxon>
        <taxon>Araneomorphae</taxon>
        <taxon>Entelegynae</taxon>
        <taxon>Araneoidea</taxon>
        <taxon>Linyphiidae</taxon>
        <taxon>Erigoninae</taxon>
        <taxon>Oedothorax</taxon>
    </lineage>
</organism>
<comment type="catalytic activity">
    <reaction evidence="4">
        <text>an acyl phosphate + H2O = a carboxylate + phosphate + H(+)</text>
        <dbReference type="Rhea" id="RHEA:14965"/>
        <dbReference type="ChEBI" id="CHEBI:15377"/>
        <dbReference type="ChEBI" id="CHEBI:15378"/>
        <dbReference type="ChEBI" id="CHEBI:29067"/>
        <dbReference type="ChEBI" id="CHEBI:43474"/>
        <dbReference type="ChEBI" id="CHEBI:59918"/>
        <dbReference type="EC" id="3.6.1.7"/>
    </reaction>
</comment>
<name>A0AAV6UD51_9ARAC</name>
<comment type="caution">
    <text evidence="5">Lacks conserved residue(s) required for the propagation of feature annotation.</text>
</comment>
<feature type="domain" description="Acylphosphatase-like" evidence="7">
    <location>
        <begin position="19"/>
        <end position="109"/>
    </location>
</feature>
<dbReference type="AlphaFoldDB" id="A0AAV6UD51"/>
<evidence type="ECO:0000256" key="3">
    <source>
        <dbReference type="ARBA" id="ARBA00022801"/>
    </source>
</evidence>
<dbReference type="PRINTS" id="PR00112">
    <property type="entry name" value="ACYLPHPHTASE"/>
</dbReference>
<comment type="caution">
    <text evidence="8">The sequence shown here is derived from an EMBL/GenBank/DDBJ whole genome shotgun (WGS) entry which is preliminary data.</text>
</comment>
<evidence type="ECO:0000313" key="9">
    <source>
        <dbReference type="Proteomes" id="UP000827092"/>
    </source>
</evidence>
<sequence length="109" mass="12708">MSSYIQGQQLRNNGPVLVQVEFEVYGGVQGVNFTKYCKEMCGRFDLKGWTKLSPYGTVQGILQGERANVDEMAMWLQHQGSPGSRIEHCELRNWQILDKYDYRHFNVRF</sequence>
<reference evidence="8 9" key="1">
    <citation type="journal article" date="2022" name="Nat. Ecol. Evol.">
        <title>A masculinizing supergene underlies an exaggerated male reproductive morph in a spider.</title>
        <authorList>
            <person name="Hendrickx F."/>
            <person name="De Corte Z."/>
            <person name="Sonet G."/>
            <person name="Van Belleghem S.M."/>
            <person name="Kostlbacher S."/>
            <person name="Vangestel C."/>
        </authorList>
    </citation>
    <scope>NUCLEOTIDE SEQUENCE [LARGE SCALE GENOMIC DNA]</scope>
    <source>
        <strain evidence="8">W744_W776</strain>
    </source>
</reference>
<dbReference type="EC" id="3.6.1.7" evidence="2"/>
<evidence type="ECO:0000259" key="7">
    <source>
        <dbReference type="PROSITE" id="PS51160"/>
    </source>
</evidence>
<dbReference type="Proteomes" id="UP000827092">
    <property type="component" value="Unassembled WGS sequence"/>
</dbReference>
<dbReference type="PANTHER" id="PTHR10029">
    <property type="entry name" value="ACYLPHOSPHATASE"/>
    <property type="match status" value="1"/>
</dbReference>
<dbReference type="InterPro" id="IPR001792">
    <property type="entry name" value="Acylphosphatase-like_dom"/>
</dbReference>
<evidence type="ECO:0000256" key="5">
    <source>
        <dbReference type="PROSITE-ProRule" id="PRU00520"/>
    </source>
</evidence>
<keyword evidence="9" id="KW-1185">Reference proteome</keyword>
<gene>
    <name evidence="8" type="ORF">JTE90_000045</name>
</gene>
<dbReference type="EMBL" id="JAFNEN010000487">
    <property type="protein sequence ID" value="KAG8181934.1"/>
    <property type="molecule type" value="Genomic_DNA"/>
</dbReference>